<dbReference type="EMBL" id="JAHCDA010000001">
    <property type="protein sequence ID" value="MBS7810559.1"/>
    <property type="molecule type" value="Genomic_DNA"/>
</dbReference>
<dbReference type="RefSeq" id="WP_213669172.1">
    <property type="nucleotide sequence ID" value="NZ_JAHCDA010000001.1"/>
</dbReference>
<proteinExistence type="predicted"/>
<organism evidence="1 2">
    <name type="scientific">Roseococcus pinisoli</name>
    <dbReference type="NCBI Taxonomy" id="2835040"/>
    <lineage>
        <taxon>Bacteria</taxon>
        <taxon>Pseudomonadati</taxon>
        <taxon>Pseudomonadota</taxon>
        <taxon>Alphaproteobacteria</taxon>
        <taxon>Acetobacterales</taxon>
        <taxon>Roseomonadaceae</taxon>
        <taxon>Roseococcus</taxon>
    </lineage>
</organism>
<reference evidence="1 2" key="1">
    <citation type="submission" date="2021-05" db="EMBL/GenBank/DDBJ databases">
        <title>Roseococcus sp. XZZS9, whole genome shotgun sequencing project.</title>
        <authorList>
            <person name="Zhao G."/>
            <person name="Shen L."/>
        </authorList>
    </citation>
    <scope>NUCLEOTIDE SEQUENCE [LARGE SCALE GENOMIC DNA]</scope>
    <source>
        <strain evidence="1 2">XZZS9</strain>
    </source>
</reference>
<evidence type="ECO:0000313" key="1">
    <source>
        <dbReference type="EMBL" id="MBS7810559.1"/>
    </source>
</evidence>
<protein>
    <recommendedName>
        <fullName evidence="3">Zinc-ribbon 15 domain-containing protein</fullName>
    </recommendedName>
</protein>
<gene>
    <name evidence="1" type="ORF">KHU32_06395</name>
</gene>
<accession>A0ABS5QA22</accession>
<comment type="caution">
    <text evidence="1">The sequence shown here is derived from an EMBL/GenBank/DDBJ whole genome shotgun (WGS) entry which is preliminary data.</text>
</comment>
<sequence length="77" mass="9185">MAANMRGPKPADPLYYRWADTLEVRCQRCGNSAQATVQAWAVWHRLNERLRFTEMQERMVCLRCGTYAPRMEIHERR</sequence>
<name>A0ABS5QA22_9PROT</name>
<keyword evidence="2" id="KW-1185">Reference proteome</keyword>
<dbReference type="Proteomes" id="UP000766336">
    <property type="component" value="Unassembled WGS sequence"/>
</dbReference>
<evidence type="ECO:0000313" key="2">
    <source>
        <dbReference type="Proteomes" id="UP000766336"/>
    </source>
</evidence>
<evidence type="ECO:0008006" key="3">
    <source>
        <dbReference type="Google" id="ProtNLM"/>
    </source>
</evidence>